<dbReference type="Proteomes" id="UP000030185">
    <property type="component" value="Unassembled WGS sequence"/>
</dbReference>
<dbReference type="RefSeq" id="WP_045469932.1">
    <property type="nucleotide sequence ID" value="NZ_BBLT01000019.1"/>
</dbReference>
<reference evidence="2 3" key="1">
    <citation type="submission" date="2014-09" db="EMBL/GenBank/DDBJ databases">
        <title>Sporocytophaga myxococcoides PG-01 genome sequencing.</title>
        <authorList>
            <person name="Liu L."/>
            <person name="Gao P.J."/>
            <person name="Chen G.J."/>
            <person name="Wang L.S."/>
        </authorList>
    </citation>
    <scope>NUCLEOTIDE SEQUENCE [LARGE SCALE GENOMIC DNA]</scope>
    <source>
        <strain evidence="2 3">PG-01</strain>
    </source>
</reference>
<keyword evidence="1" id="KW-0472">Membrane</keyword>
<organism evidence="2 3">
    <name type="scientific">Sporocytophaga myxococcoides</name>
    <dbReference type="NCBI Taxonomy" id="153721"/>
    <lineage>
        <taxon>Bacteria</taxon>
        <taxon>Pseudomonadati</taxon>
        <taxon>Bacteroidota</taxon>
        <taxon>Cytophagia</taxon>
        <taxon>Cytophagales</taxon>
        <taxon>Cytophagaceae</taxon>
        <taxon>Sporocytophaga</taxon>
    </lineage>
</organism>
<evidence type="ECO:0000313" key="2">
    <source>
        <dbReference type="EMBL" id="GAL87786.1"/>
    </source>
</evidence>
<evidence type="ECO:0000256" key="1">
    <source>
        <dbReference type="SAM" id="Phobius"/>
    </source>
</evidence>
<name>A0A098LLD4_9BACT</name>
<dbReference type="EMBL" id="BBLT01000019">
    <property type="protein sequence ID" value="GAL87786.1"/>
    <property type="molecule type" value="Genomic_DNA"/>
</dbReference>
<keyword evidence="3" id="KW-1185">Reference proteome</keyword>
<evidence type="ECO:0000313" key="3">
    <source>
        <dbReference type="Proteomes" id="UP000030185"/>
    </source>
</evidence>
<dbReference type="AlphaFoldDB" id="A0A098LLD4"/>
<accession>A0A098LLD4</accession>
<protein>
    <submittedName>
        <fullName evidence="2">Uncharacterized protein</fullName>
    </submittedName>
</protein>
<gene>
    <name evidence="2" type="ORF">MYP_5017</name>
</gene>
<sequence length="173" mass="20280">MLVKIYKAIISTSFLWVIGLLLVLWGYYADGIIRILIGFLFIYLAIKSAISDYKLDTEIEGWLIKNQGRIIFFYPTKLPIQNKIKEEILPLFPDNILQAYYDGPKIVGDLEPIRFLIKRIMFLNPKIRPNYPTIIRIENKDLIVKEELVELMGIHKKRIDLNEIKRRIENACG</sequence>
<proteinExistence type="predicted"/>
<feature type="transmembrane region" description="Helical" evidence="1">
    <location>
        <begin position="5"/>
        <end position="25"/>
    </location>
</feature>
<feature type="transmembrane region" description="Helical" evidence="1">
    <location>
        <begin position="31"/>
        <end position="50"/>
    </location>
</feature>
<keyword evidence="1" id="KW-0812">Transmembrane</keyword>
<comment type="caution">
    <text evidence="2">The sequence shown here is derived from an EMBL/GenBank/DDBJ whole genome shotgun (WGS) entry which is preliminary data.</text>
</comment>
<dbReference type="STRING" id="153721.MYP_5017"/>
<keyword evidence="1" id="KW-1133">Transmembrane helix</keyword>